<reference evidence="5 6" key="1">
    <citation type="journal article" date="2019" name="Sci. Rep.">
        <title>Comparative genomics of chytrid fungi reveal insights into the obligate biotrophic and pathogenic lifestyle of Synchytrium endobioticum.</title>
        <authorList>
            <person name="van de Vossenberg B.T.L.H."/>
            <person name="Warris S."/>
            <person name="Nguyen H.D.T."/>
            <person name="van Gent-Pelzer M.P.E."/>
            <person name="Joly D.L."/>
            <person name="van de Geest H.C."/>
            <person name="Bonants P.J.M."/>
            <person name="Smith D.S."/>
            <person name="Levesque C.A."/>
            <person name="van der Lee T.A.J."/>
        </authorList>
    </citation>
    <scope>NUCLEOTIDE SEQUENCE [LARGE SCALE GENOMIC DNA]</scope>
    <source>
        <strain evidence="5 6">CBS 675.73</strain>
    </source>
</reference>
<dbReference type="SMART" id="SM00248">
    <property type="entry name" value="ANK"/>
    <property type="match status" value="3"/>
</dbReference>
<dbReference type="InterPro" id="IPR036770">
    <property type="entry name" value="Ankyrin_rpt-contain_sf"/>
</dbReference>
<dbReference type="SUPFAM" id="SSF48403">
    <property type="entry name" value="Ankyrin repeat"/>
    <property type="match status" value="1"/>
</dbReference>
<evidence type="ECO:0000256" key="2">
    <source>
        <dbReference type="ARBA" id="ARBA00023043"/>
    </source>
</evidence>
<dbReference type="Pfam" id="PF12796">
    <property type="entry name" value="Ank_2"/>
    <property type="match status" value="1"/>
</dbReference>
<dbReference type="EMBL" id="QEAP01000048">
    <property type="protein sequence ID" value="TPX76376.1"/>
    <property type="molecule type" value="Genomic_DNA"/>
</dbReference>
<dbReference type="Gene3D" id="1.25.40.20">
    <property type="entry name" value="Ankyrin repeat-containing domain"/>
    <property type="match status" value="2"/>
</dbReference>
<feature type="region of interest" description="Disordered" evidence="4">
    <location>
        <begin position="660"/>
        <end position="685"/>
    </location>
</feature>
<dbReference type="PROSITE" id="PS50297">
    <property type="entry name" value="ANK_REP_REGION"/>
    <property type="match status" value="2"/>
</dbReference>
<dbReference type="PANTHER" id="PTHR24173:SF74">
    <property type="entry name" value="ANKYRIN REPEAT DOMAIN-CONTAINING PROTEIN 16"/>
    <property type="match status" value="1"/>
</dbReference>
<feature type="compositionally biased region" description="Polar residues" evidence="4">
    <location>
        <begin position="724"/>
        <end position="751"/>
    </location>
</feature>
<feature type="region of interest" description="Disordered" evidence="4">
    <location>
        <begin position="57"/>
        <end position="91"/>
    </location>
</feature>
<evidence type="ECO:0000256" key="3">
    <source>
        <dbReference type="PROSITE-ProRule" id="PRU00023"/>
    </source>
</evidence>
<feature type="repeat" description="ANK" evidence="3">
    <location>
        <begin position="186"/>
        <end position="218"/>
    </location>
</feature>
<comment type="caution">
    <text evidence="5">The sequence shown here is derived from an EMBL/GenBank/DDBJ whole genome shotgun (WGS) entry which is preliminary data.</text>
</comment>
<keyword evidence="1" id="KW-0677">Repeat</keyword>
<dbReference type="PANTHER" id="PTHR24173">
    <property type="entry name" value="ANKYRIN REPEAT CONTAINING"/>
    <property type="match status" value="1"/>
</dbReference>
<gene>
    <name evidence="5" type="ORF">CcCBS67573_g02327</name>
</gene>
<feature type="compositionally biased region" description="Low complexity" evidence="4">
    <location>
        <begin position="77"/>
        <end position="91"/>
    </location>
</feature>
<feature type="region of interest" description="Disordered" evidence="4">
    <location>
        <begin position="612"/>
        <end position="642"/>
    </location>
</feature>
<dbReference type="STRING" id="246404.A0A507FM34"/>
<dbReference type="AlphaFoldDB" id="A0A507FM34"/>
<evidence type="ECO:0000313" key="6">
    <source>
        <dbReference type="Proteomes" id="UP000320333"/>
    </source>
</evidence>
<sequence length="877" mass="95090">MTSHTTNTYSRLSNTRQLSWTRSNSATLSENDSEAIEQRLFSAINNGDRTALQELLSPHLTKREKPRGMQPDGITRSASESDSDASSLHSNYSLNSDSDSLDAVLQLLLTTTYPNTDGFYSHDAEVLPDAMELLGPSLEHLNAIQIACILGDEDSALDILDFVSSSTEEIGARKVLCEFMGRVWGDGNTVLHLASFLGMSELVKRLLELGANPNKKNGRLYKPVDCADTDETRVVFTPKSASPTFWTQDSESSKESNQLFHQPIPIMVDRCSTKAPPFDPPPPPNLLISREARVSNQLAAFDMDLVLTQKSFSPSPIRHSKTKSMDGANAIQGSFSKGILSSKLPSSSSLASTCGSPSAGKRVRFSPETILLDVCQYGSDAQSSPLQTVQSYLCGESKHNSIASQIQPPPLQNINSIQSPQQSLSLLHLASAYGHVEIARLLLQRPDVYVNARDREGWTPLHSACAEGHLDVIRLLLRSCGWIDEYGEKQDCDTEWQIGDDEDMFWPIDGPIDVDARNGDGDTPEMIAHEERRDLIKSCFEEYRRRCQNSSEEIEIKITGKSLEDGGVQVHDTGVPCGDNLIPTSDSSVRNDAALVNLDDQSLELAPTEVIQGTSHSTQDAKAEPSDPADEVPSIAMETPRPIDSAIVFQRDSSNLKLEAPSALQQSRPQLENDQEVPPQSPKPLRGTAARLIAAFNQKSESTSQFGSLGSLSSPLKGRRFGLSASTSSDTINQPTVNAPNPIRSSLGKSDTNCVASTASVAQGGRRRSLLNHRRDSITLSQPQHLSQTVLEKTNANIYSTNTGVVSSLGCLLPNGSNAAVPGSVTAKKEEAAKKKKAHRLSETTSGFFGWMNSGASIDKLAAQTSPSTNSSKQTLT</sequence>
<dbReference type="Proteomes" id="UP000320333">
    <property type="component" value="Unassembled WGS sequence"/>
</dbReference>
<protein>
    <submittedName>
        <fullName evidence="5">Uncharacterized protein</fullName>
    </submittedName>
</protein>
<evidence type="ECO:0000313" key="5">
    <source>
        <dbReference type="EMBL" id="TPX76376.1"/>
    </source>
</evidence>
<accession>A0A507FM34</accession>
<feature type="region of interest" description="Disordered" evidence="4">
    <location>
        <begin position="721"/>
        <end position="751"/>
    </location>
</feature>
<organism evidence="5 6">
    <name type="scientific">Chytriomyces confervae</name>
    <dbReference type="NCBI Taxonomy" id="246404"/>
    <lineage>
        <taxon>Eukaryota</taxon>
        <taxon>Fungi</taxon>
        <taxon>Fungi incertae sedis</taxon>
        <taxon>Chytridiomycota</taxon>
        <taxon>Chytridiomycota incertae sedis</taxon>
        <taxon>Chytridiomycetes</taxon>
        <taxon>Chytridiales</taxon>
        <taxon>Chytriomycetaceae</taxon>
        <taxon>Chytriomyces</taxon>
    </lineage>
</organism>
<name>A0A507FM34_9FUNG</name>
<dbReference type="Pfam" id="PF00023">
    <property type="entry name" value="Ank"/>
    <property type="match status" value="1"/>
</dbReference>
<dbReference type="InterPro" id="IPR002110">
    <property type="entry name" value="Ankyrin_rpt"/>
</dbReference>
<proteinExistence type="predicted"/>
<dbReference type="PROSITE" id="PS50088">
    <property type="entry name" value="ANK_REPEAT"/>
    <property type="match status" value="2"/>
</dbReference>
<dbReference type="OrthoDB" id="428895at2759"/>
<evidence type="ECO:0000256" key="1">
    <source>
        <dbReference type="ARBA" id="ARBA00022737"/>
    </source>
</evidence>
<keyword evidence="6" id="KW-1185">Reference proteome</keyword>
<feature type="repeat" description="ANK" evidence="3">
    <location>
        <begin position="456"/>
        <end position="478"/>
    </location>
</feature>
<evidence type="ECO:0000256" key="4">
    <source>
        <dbReference type="SAM" id="MobiDB-lite"/>
    </source>
</evidence>
<feature type="compositionally biased region" description="Polar residues" evidence="4">
    <location>
        <begin position="663"/>
        <end position="672"/>
    </location>
</feature>
<keyword evidence="2 3" id="KW-0040">ANK repeat</keyword>